<dbReference type="RefSeq" id="WP_176070794.1">
    <property type="nucleotide sequence ID" value="NZ_JABWMJ010000010.1"/>
</dbReference>
<dbReference type="PANTHER" id="PTHR30346">
    <property type="entry name" value="TRANSCRIPTIONAL DUAL REGULATOR HCAR-RELATED"/>
    <property type="match status" value="1"/>
</dbReference>
<name>A0A7Y6TY89_9BURK</name>
<dbReference type="Gene3D" id="3.40.190.10">
    <property type="entry name" value="Periplasmic binding protein-like II"/>
    <property type="match status" value="2"/>
</dbReference>
<dbReference type="Pfam" id="PF00126">
    <property type="entry name" value="HTH_1"/>
    <property type="match status" value="1"/>
</dbReference>
<dbReference type="PANTHER" id="PTHR30346:SF28">
    <property type="entry name" value="HTH-TYPE TRANSCRIPTIONAL REGULATOR CYNR"/>
    <property type="match status" value="1"/>
</dbReference>
<dbReference type="Proteomes" id="UP000529637">
    <property type="component" value="Unassembled WGS sequence"/>
</dbReference>
<dbReference type="GO" id="GO:0032993">
    <property type="term" value="C:protein-DNA complex"/>
    <property type="evidence" value="ECO:0007669"/>
    <property type="project" value="TreeGrafter"/>
</dbReference>
<organism evidence="6 7">
    <name type="scientific">Piscinibacter koreensis</name>
    <dbReference type="NCBI Taxonomy" id="2742824"/>
    <lineage>
        <taxon>Bacteria</taxon>
        <taxon>Pseudomonadati</taxon>
        <taxon>Pseudomonadota</taxon>
        <taxon>Betaproteobacteria</taxon>
        <taxon>Burkholderiales</taxon>
        <taxon>Sphaerotilaceae</taxon>
        <taxon>Piscinibacter</taxon>
    </lineage>
</organism>
<comment type="similarity">
    <text evidence="1">Belongs to the LysR transcriptional regulatory family.</text>
</comment>
<dbReference type="SUPFAM" id="SSF53850">
    <property type="entry name" value="Periplasmic binding protein-like II"/>
    <property type="match status" value="1"/>
</dbReference>
<evidence type="ECO:0000256" key="1">
    <source>
        <dbReference type="ARBA" id="ARBA00009437"/>
    </source>
</evidence>
<feature type="domain" description="HTH lysR-type" evidence="5">
    <location>
        <begin position="1"/>
        <end position="58"/>
    </location>
</feature>
<dbReference type="SUPFAM" id="SSF46785">
    <property type="entry name" value="Winged helix' DNA-binding domain"/>
    <property type="match status" value="1"/>
</dbReference>
<keyword evidence="2" id="KW-0805">Transcription regulation</keyword>
<evidence type="ECO:0000313" key="6">
    <source>
        <dbReference type="EMBL" id="NUZ07954.1"/>
    </source>
</evidence>
<dbReference type="PRINTS" id="PR00039">
    <property type="entry name" value="HTHLYSR"/>
</dbReference>
<reference evidence="6 7" key="1">
    <citation type="submission" date="2020-06" db="EMBL/GenBank/DDBJ databases">
        <title>Schlegella sp. ID0723 isolated from air conditioner.</title>
        <authorList>
            <person name="Kim D.Y."/>
            <person name="Kim D.-U."/>
        </authorList>
    </citation>
    <scope>NUCLEOTIDE SEQUENCE [LARGE SCALE GENOMIC DNA]</scope>
    <source>
        <strain evidence="6 7">ID0723</strain>
    </source>
</reference>
<dbReference type="Pfam" id="PF03466">
    <property type="entry name" value="LysR_substrate"/>
    <property type="match status" value="1"/>
</dbReference>
<dbReference type="PROSITE" id="PS50931">
    <property type="entry name" value="HTH_LYSR"/>
    <property type="match status" value="1"/>
</dbReference>
<dbReference type="InterPro" id="IPR005119">
    <property type="entry name" value="LysR_subst-bd"/>
</dbReference>
<keyword evidence="3" id="KW-0238">DNA-binding</keyword>
<keyword evidence="7" id="KW-1185">Reference proteome</keyword>
<evidence type="ECO:0000256" key="2">
    <source>
        <dbReference type="ARBA" id="ARBA00023015"/>
    </source>
</evidence>
<evidence type="ECO:0000256" key="4">
    <source>
        <dbReference type="ARBA" id="ARBA00023163"/>
    </source>
</evidence>
<dbReference type="CDD" id="cd08414">
    <property type="entry name" value="PBP2_LTTR_aromatics_like"/>
    <property type="match status" value="1"/>
</dbReference>
<dbReference type="EMBL" id="JABWMJ010000010">
    <property type="protein sequence ID" value="NUZ07954.1"/>
    <property type="molecule type" value="Genomic_DNA"/>
</dbReference>
<sequence>MNVRHLKQFVAVADARSFRKASLSLHMAQPPLTVAIKRLEESLGGPLFVRSRQGVQLTAMGEAVLPDARRAVFHAEQVRAAATHAAAGIGGTLRIGFIGSATYTLFPKVLPEFRKAYPSITLDMRERTTTNVLREVESGDLDVGLIRHPVLEATTARIEPVEFDELVVAVPASHPIAGRGKVSLSQLREEPFIMYSSSAAPNLRGLVMVACQTAGFVPRVVQEAVQIQTIVSLVESGLGVALVPSVCTRHATRHVVFKRLSSPRERTTIAIALASRSVAEPETAIRFRAMLIAYRDGLGLHPPPPSNPKSSG</sequence>
<dbReference type="AlphaFoldDB" id="A0A7Y6TY89"/>
<proteinExistence type="inferred from homology"/>
<dbReference type="InterPro" id="IPR000847">
    <property type="entry name" value="LysR_HTH_N"/>
</dbReference>
<comment type="caution">
    <text evidence="6">The sequence shown here is derived from an EMBL/GenBank/DDBJ whole genome shotgun (WGS) entry which is preliminary data.</text>
</comment>
<keyword evidence="4" id="KW-0804">Transcription</keyword>
<dbReference type="GO" id="GO:0003700">
    <property type="term" value="F:DNA-binding transcription factor activity"/>
    <property type="evidence" value="ECO:0007669"/>
    <property type="project" value="InterPro"/>
</dbReference>
<dbReference type="InterPro" id="IPR036388">
    <property type="entry name" value="WH-like_DNA-bd_sf"/>
</dbReference>
<dbReference type="InterPro" id="IPR036390">
    <property type="entry name" value="WH_DNA-bd_sf"/>
</dbReference>
<dbReference type="GO" id="GO:0003677">
    <property type="term" value="F:DNA binding"/>
    <property type="evidence" value="ECO:0007669"/>
    <property type="project" value="UniProtKB-KW"/>
</dbReference>
<evidence type="ECO:0000259" key="5">
    <source>
        <dbReference type="PROSITE" id="PS50931"/>
    </source>
</evidence>
<accession>A0A7Y6TY89</accession>
<dbReference type="Gene3D" id="1.10.10.10">
    <property type="entry name" value="Winged helix-like DNA-binding domain superfamily/Winged helix DNA-binding domain"/>
    <property type="match status" value="1"/>
</dbReference>
<evidence type="ECO:0000256" key="3">
    <source>
        <dbReference type="ARBA" id="ARBA00023125"/>
    </source>
</evidence>
<protein>
    <submittedName>
        <fullName evidence="6">LysR family transcriptional regulator</fullName>
    </submittedName>
</protein>
<dbReference type="FunFam" id="1.10.10.10:FF:000001">
    <property type="entry name" value="LysR family transcriptional regulator"/>
    <property type="match status" value="1"/>
</dbReference>
<evidence type="ECO:0000313" key="7">
    <source>
        <dbReference type="Proteomes" id="UP000529637"/>
    </source>
</evidence>
<gene>
    <name evidence="6" type="ORF">HQN59_19495</name>
</gene>